<dbReference type="CDD" id="cd18315">
    <property type="entry name" value="BTB_POZ_BAB-like"/>
    <property type="match status" value="1"/>
</dbReference>
<evidence type="ECO:0000313" key="5">
    <source>
        <dbReference type="EMBL" id="KAK6627776.1"/>
    </source>
</evidence>
<evidence type="ECO:0000256" key="3">
    <source>
        <dbReference type="SAM" id="MobiDB-lite"/>
    </source>
</evidence>
<name>A0ABR1AV15_POLSC</name>
<feature type="domain" description="BTB" evidence="4">
    <location>
        <begin position="125"/>
        <end position="190"/>
    </location>
</feature>
<evidence type="ECO:0000259" key="4">
    <source>
        <dbReference type="PROSITE" id="PS50097"/>
    </source>
</evidence>
<keyword evidence="6" id="KW-1185">Reference proteome</keyword>
<dbReference type="Pfam" id="PF00651">
    <property type="entry name" value="BTB"/>
    <property type="match status" value="1"/>
</dbReference>
<reference evidence="5 6" key="1">
    <citation type="submission" date="2023-09" db="EMBL/GenBank/DDBJ databases">
        <title>Genomes of two closely related lineages of the louse Polyplax serrata with different host specificities.</title>
        <authorList>
            <person name="Martinu J."/>
            <person name="Tarabai H."/>
            <person name="Stefka J."/>
            <person name="Hypsa V."/>
        </authorList>
    </citation>
    <scope>NUCLEOTIDE SEQUENCE [LARGE SCALE GENOMIC DNA]</scope>
    <source>
        <strain evidence="5">98ZLc_SE</strain>
    </source>
</reference>
<dbReference type="InterPro" id="IPR000210">
    <property type="entry name" value="BTB/POZ_dom"/>
</dbReference>
<dbReference type="Proteomes" id="UP001359485">
    <property type="component" value="Unassembled WGS sequence"/>
</dbReference>
<feature type="compositionally biased region" description="Pro residues" evidence="3">
    <location>
        <begin position="350"/>
        <end position="365"/>
    </location>
</feature>
<dbReference type="InterPro" id="IPR051095">
    <property type="entry name" value="Dros_DevTransReg"/>
</dbReference>
<keyword evidence="2" id="KW-0539">Nucleus</keyword>
<feature type="compositionally biased region" description="Basic and acidic residues" evidence="3">
    <location>
        <begin position="239"/>
        <end position="248"/>
    </location>
</feature>
<gene>
    <name evidence="5" type="ORF">RUM44_010255</name>
</gene>
<dbReference type="InterPro" id="IPR011333">
    <property type="entry name" value="SKP1/BTB/POZ_sf"/>
</dbReference>
<dbReference type="SUPFAM" id="SSF54695">
    <property type="entry name" value="POZ domain"/>
    <property type="match status" value="1"/>
</dbReference>
<feature type="region of interest" description="Disordered" evidence="3">
    <location>
        <begin position="213"/>
        <end position="369"/>
    </location>
</feature>
<feature type="region of interest" description="Disordered" evidence="3">
    <location>
        <begin position="1"/>
        <end position="31"/>
    </location>
</feature>
<feature type="compositionally biased region" description="Polar residues" evidence="3">
    <location>
        <begin position="314"/>
        <end position="327"/>
    </location>
</feature>
<evidence type="ECO:0000256" key="1">
    <source>
        <dbReference type="ARBA" id="ARBA00004123"/>
    </source>
</evidence>
<dbReference type="EMBL" id="JAWJWF010000045">
    <property type="protein sequence ID" value="KAK6627776.1"/>
    <property type="molecule type" value="Genomic_DNA"/>
</dbReference>
<evidence type="ECO:0000256" key="2">
    <source>
        <dbReference type="ARBA" id="ARBA00023242"/>
    </source>
</evidence>
<protein>
    <recommendedName>
        <fullName evidence="4">BTB domain-containing protein</fullName>
    </recommendedName>
</protein>
<comment type="caution">
    <text evidence="5">The sequence shown here is derived from an EMBL/GenBank/DDBJ whole genome shotgun (WGS) entry which is preliminary data.</text>
</comment>
<sequence length="390" mass="42537">MTRQELIPPSNGLLRESETSQEAQGKKKALAPGRKHACRGVNATAQRGYKYGIGLEGVIAKCLDIIKLKGSANSNAAATNNSKPFTMQHTGDSPQPPQQFCLRWNNYQSNLTNVFDQLLQSESFVDVTLACDGRSIKAHKMVLSACSPYFRQLFFENPCQHPIIILKDINWPELKATVEFMYKGEINVSQDQIGPLLKVAENLKIRGLADVNGEENADGKSQTAKKIGSGWDPKTSTLHPDENVDDTRSSSPTATHLNKKRRRKCSPERSSAGRNSVLSRDSLSSPEISPGAPDSLEAVALDMSPPPQAPVTVNLPNHVNSHPQHQHSPARPQSRGQPHSAPPHLAAEPPSLPLSLPPTVPPPLPVDDMEIKPGIAEMIREEERSNPGLD</sequence>
<comment type="subcellular location">
    <subcellularLocation>
        <location evidence="1">Nucleus</location>
    </subcellularLocation>
</comment>
<dbReference type="PROSITE" id="PS50097">
    <property type="entry name" value="BTB"/>
    <property type="match status" value="1"/>
</dbReference>
<feature type="compositionally biased region" description="Polar residues" evidence="3">
    <location>
        <begin position="268"/>
        <end position="287"/>
    </location>
</feature>
<dbReference type="PANTHER" id="PTHR23110">
    <property type="entry name" value="BTB DOMAIN TRANSCRIPTION FACTOR"/>
    <property type="match status" value="1"/>
</dbReference>
<dbReference type="Gene3D" id="3.30.710.10">
    <property type="entry name" value="Potassium Channel Kv1.1, Chain A"/>
    <property type="match status" value="1"/>
</dbReference>
<dbReference type="SMART" id="SM00225">
    <property type="entry name" value="BTB"/>
    <property type="match status" value="1"/>
</dbReference>
<proteinExistence type="predicted"/>
<feature type="compositionally biased region" description="Low complexity" evidence="3">
    <location>
        <begin position="338"/>
        <end position="349"/>
    </location>
</feature>
<organism evidence="5 6">
    <name type="scientific">Polyplax serrata</name>
    <name type="common">Common mouse louse</name>
    <dbReference type="NCBI Taxonomy" id="468196"/>
    <lineage>
        <taxon>Eukaryota</taxon>
        <taxon>Metazoa</taxon>
        <taxon>Ecdysozoa</taxon>
        <taxon>Arthropoda</taxon>
        <taxon>Hexapoda</taxon>
        <taxon>Insecta</taxon>
        <taxon>Pterygota</taxon>
        <taxon>Neoptera</taxon>
        <taxon>Paraneoptera</taxon>
        <taxon>Psocodea</taxon>
        <taxon>Troctomorpha</taxon>
        <taxon>Phthiraptera</taxon>
        <taxon>Anoplura</taxon>
        <taxon>Polyplacidae</taxon>
        <taxon>Polyplax</taxon>
    </lineage>
</organism>
<accession>A0ABR1AV15</accession>
<dbReference type="PANTHER" id="PTHR23110:SF109">
    <property type="entry name" value="FI07618P-RELATED"/>
    <property type="match status" value="1"/>
</dbReference>
<evidence type="ECO:0000313" key="6">
    <source>
        <dbReference type="Proteomes" id="UP001359485"/>
    </source>
</evidence>